<dbReference type="InterPro" id="IPR001279">
    <property type="entry name" value="Metallo-B-lactamas"/>
</dbReference>
<dbReference type="Proteomes" id="UP000181901">
    <property type="component" value="Unassembled WGS sequence"/>
</dbReference>
<gene>
    <name evidence="2" type="ORF">BerOc1_02799</name>
</gene>
<evidence type="ECO:0000259" key="1">
    <source>
        <dbReference type="Pfam" id="PF12706"/>
    </source>
</evidence>
<dbReference type="Gene3D" id="3.60.15.10">
    <property type="entry name" value="Ribonuclease Z/Hydroxyacylglutathione hydrolase-like"/>
    <property type="match status" value="1"/>
</dbReference>
<dbReference type="OrthoDB" id="9789133at2"/>
<dbReference type="Pfam" id="PF12706">
    <property type="entry name" value="Lactamase_B_2"/>
    <property type="match status" value="1"/>
</dbReference>
<evidence type="ECO:0000313" key="3">
    <source>
        <dbReference type="Proteomes" id="UP000181901"/>
    </source>
</evidence>
<accession>A0A1J5NGM9</accession>
<dbReference type="InterPro" id="IPR050114">
    <property type="entry name" value="UPF0173_UPF0282_UlaG_hydrolase"/>
</dbReference>
<evidence type="ECO:0000313" key="2">
    <source>
        <dbReference type="EMBL" id="OIQ50857.1"/>
    </source>
</evidence>
<organism evidence="2 3">
    <name type="scientific">Pseudodesulfovibrio hydrargyri</name>
    <dbReference type="NCBI Taxonomy" id="2125990"/>
    <lineage>
        <taxon>Bacteria</taxon>
        <taxon>Pseudomonadati</taxon>
        <taxon>Thermodesulfobacteriota</taxon>
        <taxon>Desulfovibrionia</taxon>
        <taxon>Desulfovibrionales</taxon>
        <taxon>Desulfovibrionaceae</taxon>
    </lineage>
</organism>
<dbReference type="InterPro" id="IPR036866">
    <property type="entry name" value="RibonucZ/Hydroxyglut_hydro"/>
</dbReference>
<sequence length="264" mass="29155">MSDCIDIDLVANAGVLVRGGGLGLLVDGMHDQDGHPFGRVEPDDMARMGRPEGIFERLDYLLFTHEHPDHFTPDLVAGHLERRPVKGVFLPAPAREPEGRARLVRALEERGVPHWTMGPEPGGTLSVSPEPGLTVTAIGTRHMGKQFQDVRNDCLLVSLMGMNLLFTGDADHVPEYYEEALKDVDLDAAFVNPIFYHNPNGQAIIDGIFRPLELVIYHMPSNGRDPFHLAFTVKRALQRYARPDMPVHVLDAAAPHVTICPAVL</sequence>
<feature type="domain" description="Metallo-beta-lactamase" evidence="1">
    <location>
        <begin position="54"/>
        <end position="186"/>
    </location>
</feature>
<comment type="caution">
    <text evidence="2">The sequence shown here is derived from an EMBL/GenBank/DDBJ whole genome shotgun (WGS) entry which is preliminary data.</text>
</comment>
<proteinExistence type="predicted"/>
<dbReference type="PANTHER" id="PTHR43546">
    <property type="entry name" value="UPF0173 METAL-DEPENDENT HYDROLASE MJ1163-RELATED"/>
    <property type="match status" value="1"/>
</dbReference>
<keyword evidence="3" id="KW-1185">Reference proteome</keyword>
<dbReference type="SUPFAM" id="SSF56281">
    <property type="entry name" value="Metallo-hydrolase/oxidoreductase"/>
    <property type="match status" value="1"/>
</dbReference>
<protein>
    <submittedName>
        <fullName evidence="2">Beta-lactamase superfamily domain protein</fullName>
    </submittedName>
</protein>
<name>A0A1J5NGM9_9BACT</name>
<dbReference type="EMBL" id="LKAQ01000004">
    <property type="protein sequence ID" value="OIQ50857.1"/>
    <property type="molecule type" value="Genomic_DNA"/>
</dbReference>
<reference evidence="2 3" key="1">
    <citation type="submission" date="2015-09" db="EMBL/GenBank/DDBJ databases">
        <title>Genome of Desulfovibrio dechloracetivorans BerOc1, a mercury methylating strain isolated from highly hydrocarbons and metals contaminated coastal sediments.</title>
        <authorList>
            <person name="Goni Urriza M."/>
            <person name="Gassie C."/>
            <person name="Bouchez O."/>
            <person name="Klopp C."/>
            <person name="Ranchou-Peyruse A."/>
            <person name="Remy G."/>
        </authorList>
    </citation>
    <scope>NUCLEOTIDE SEQUENCE [LARGE SCALE GENOMIC DNA]</scope>
    <source>
        <strain evidence="2 3">BerOc1</strain>
    </source>
</reference>
<dbReference type="RefSeq" id="WP_071546259.1">
    <property type="nucleotide sequence ID" value="NZ_LKAQ01000004.1"/>
</dbReference>
<dbReference type="PANTHER" id="PTHR43546:SF8">
    <property type="entry name" value="METALLO-BETA-LACTAMASE DOMAIN-CONTAINING PROTEIN"/>
    <property type="match status" value="1"/>
</dbReference>
<dbReference type="AlphaFoldDB" id="A0A1J5NGM9"/>